<feature type="compositionally biased region" description="Polar residues" evidence="1">
    <location>
        <begin position="123"/>
        <end position="137"/>
    </location>
</feature>
<feature type="non-terminal residue" evidence="2">
    <location>
        <position position="1"/>
    </location>
</feature>
<proteinExistence type="predicted"/>
<feature type="compositionally biased region" description="Basic and acidic residues" evidence="1">
    <location>
        <begin position="32"/>
        <end position="50"/>
    </location>
</feature>
<name>A0A061S3M0_9CHLO</name>
<dbReference type="EMBL" id="GBEZ01008122">
    <property type="protein sequence ID" value="JAC77391.1"/>
    <property type="molecule type" value="Transcribed_RNA"/>
</dbReference>
<protein>
    <submittedName>
        <fullName evidence="2">Uncharacterized protein</fullName>
    </submittedName>
</protein>
<gene>
    <name evidence="2" type="ORF">TSPGSL018_17826</name>
</gene>
<dbReference type="AlphaFoldDB" id="A0A061S3M0"/>
<sequence length="180" mass="19150">VESASTSKPETKDPSEESDGGSSDGGGARPTPEGEAHGKDAGKQTREQRRAARKANKKQVKQEKRDRRMQKNLAQEGNSGASPATRLRGSFARADGGPIGVSSSASASSSARGGGQWRRKPPSANSRRQSHVRQTNEMCAGPSARAVSTCSGWIRERERLMAEFGEFGISGLELARDDVP</sequence>
<evidence type="ECO:0000313" key="2">
    <source>
        <dbReference type="EMBL" id="JAC77391.1"/>
    </source>
</evidence>
<evidence type="ECO:0000256" key="1">
    <source>
        <dbReference type="SAM" id="MobiDB-lite"/>
    </source>
</evidence>
<feature type="compositionally biased region" description="Polar residues" evidence="1">
    <location>
        <begin position="72"/>
        <end position="82"/>
    </location>
</feature>
<reference evidence="2" key="1">
    <citation type="submission" date="2014-05" db="EMBL/GenBank/DDBJ databases">
        <title>The transcriptome of the halophilic microalga Tetraselmis sp. GSL018 isolated from the Great Salt Lake, Utah.</title>
        <authorList>
            <person name="Jinkerson R.E."/>
            <person name="D'Adamo S."/>
            <person name="Posewitz M.C."/>
        </authorList>
    </citation>
    <scope>NUCLEOTIDE SEQUENCE</scope>
    <source>
        <strain evidence="2">GSL018</strain>
    </source>
</reference>
<feature type="region of interest" description="Disordered" evidence="1">
    <location>
        <begin position="1"/>
        <end position="143"/>
    </location>
</feature>
<organism evidence="2">
    <name type="scientific">Tetraselmis sp. GSL018</name>
    <dbReference type="NCBI Taxonomy" id="582737"/>
    <lineage>
        <taxon>Eukaryota</taxon>
        <taxon>Viridiplantae</taxon>
        <taxon>Chlorophyta</taxon>
        <taxon>core chlorophytes</taxon>
        <taxon>Chlorodendrophyceae</taxon>
        <taxon>Chlorodendrales</taxon>
        <taxon>Chlorodendraceae</taxon>
        <taxon>Tetraselmis</taxon>
    </lineage>
</organism>
<accession>A0A061S3M0</accession>
<feature type="compositionally biased region" description="Low complexity" evidence="1">
    <location>
        <begin position="102"/>
        <end position="111"/>
    </location>
</feature>